<reference evidence="1" key="3">
    <citation type="submission" date="2025-09" db="UniProtKB">
        <authorList>
            <consortium name="Ensembl"/>
        </authorList>
    </citation>
    <scope>IDENTIFICATION</scope>
</reference>
<dbReference type="PANTHER" id="PTHR34921:SF1">
    <property type="entry name" value="MEIOTIC RECOMBINATION PROTEIN REC114"/>
    <property type="match status" value="1"/>
</dbReference>
<reference evidence="1" key="1">
    <citation type="submission" date="2020-06" db="EMBL/GenBank/DDBJ databases">
        <authorList>
            <consortium name="Wellcome Sanger Institute Data Sharing"/>
        </authorList>
    </citation>
    <scope>NUCLEOTIDE SEQUENCE [LARGE SCALE GENOMIC DNA]</scope>
</reference>
<dbReference type="Proteomes" id="UP000694680">
    <property type="component" value="Chromosome 3"/>
</dbReference>
<reference evidence="1" key="2">
    <citation type="submission" date="2025-08" db="UniProtKB">
        <authorList>
            <consortium name="Ensembl"/>
        </authorList>
    </citation>
    <scope>IDENTIFICATION</scope>
</reference>
<proteinExistence type="predicted"/>
<protein>
    <recommendedName>
        <fullName evidence="3">Meiotic recombination protein REC114</fullName>
    </recommendedName>
</protein>
<name>A0A8C5HGW8_GOUWI</name>
<evidence type="ECO:0000313" key="1">
    <source>
        <dbReference type="Ensembl" id="ENSGWIP00000044575.1"/>
    </source>
</evidence>
<dbReference type="CTD" id="283677"/>
<dbReference type="Ensembl" id="ENSGWIT00000048317.1">
    <property type="protein sequence ID" value="ENSGWIP00000044575.1"/>
    <property type="gene ID" value="ENSGWIG00000022168.1"/>
</dbReference>
<accession>A0A8C5HGW8</accession>
<dbReference type="RefSeq" id="XP_028291970.1">
    <property type="nucleotide sequence ID" value="XM_028436169.1"/>
</dbReference>
<dbReference type="InterPro" id="IPR029168">
    <property type="entry name" value="REC114L"/>
</dbReference>
<dbReference type="Pfam" id="PF15165">
    <property type="entry name" value="REC114-like"/>
    <property type="match status" value="1"/>
</dbReference>
<evidence type="ECO:0008006" key="3">
    <source>
        <dbReference type="Google" id="ProtNLM"/>
    </source>
</evidence>
<evidence type="ECO:0000313" key="2">
    <source>
        <dbReference type="Proteomes" id="UP000694680"/>
    </source>
</evidence>
<dbReference type="PANTHER" id="PTHR34921">
    <property type="entry name" value="MEIOTIC RECOMBINATION PROTEIN REC114"/>
    <property type="match status" value="1"/>
</dbReference>
<keyword evidence="2" id="KW-1185">Reference proteome</keyword>
<dbReference type="GeneID" id="114455124"/>
<organism evidence="1 2">
    <name type="scientific">Gouania willdenowi</name>
    <name type="common">Blunt-snouted clingfish</name>
    <name type="synonym">Lepadogaster willdenowi</name>
    <dbReference type="NCBI Taxonomy" id="441366"/>
    <lineage>
        <taxon>Eukaryota</taxon>
        <taxon>Metazoa</taxon>
        <taxon>Chordata</taxon>
        <taxon>Craniata</taxon>
        <taxon>Vertebrata</taxon>
        <taxon>Euteleostomi</taxon>
        <taxon>Actinopterygii</taxon>
        <taxon>Neopterygii</taxon>
        <taxon>Teleostei</taxon>
        <taxon>Neoteleostei</taxon>
        <taxon>Acanthomorphata</taxon>
        <taxon>Ovalentaria</taxon>
        <taxon>Blenniimorphae</taxon>
        <taxon>Blenniiformes</taxon>
        <taxon>Gobiesocoidei</taxon>
        <taxon>Gobiesocidae</taxon>
        <taxon>Gobiesocinae</taxon>
        <taxon>Gouania</taxon>
    </lineage>
</organism>
<dbReference type="AlphaFoldDB" id="A0A8C5HGW8"/>
<dbReference type="OrthoDB" id="6479200at2759"/>
<gene>
    <name evidence="1" type="primary">rec114</name>
</gene>
<sequence>MASCLSWRLKRYGRSILASDGRAPSVWKIFEADNKRPAIVLKVVEPGYLLVMQGQESLDTISLHDSSSSLKVQKKSDNLFFRLILKGESRMLRMQFDGGSQAEAIKECSSAVKKLMEYVPVSTPESILLHPDQPPAEAPPPPTAQEKAVGGKQEVVQGMLSVKQLAQHYLGETTLTLPQEYSHSSLAQWDLKPILHVCLLDPGFAAFVEKVESELKKVLDE</sequence>